<dbReference type="OrthoDB" id="33844at2157"/>
<evidence type="ECO:0000256" key="4">
    <source>
        <dbReference type="ARBA" id="ARBA00022598"/>
    </source>
</evidence>
<feature type="binding site" evidence="11">
    <location>
        <begin position="28"/>
        <end position="34"/>
    </location>
    <ligand>
        <name>ATP</name>
        <dbReference type="ChEBI" id="CHEBI:30616"/>
    </ligand>
</feature>
<dbReference type="InterPro" id="IPR011063">
    <property type="entry name" value="TilS/TtcA_N"/>
</dbReference>
<dbReference type="RefSeq" id="WP_148692007.1">
    <property type="nucleotide sequence ID" value="NZ_CP020477.1"/>
</dbReference>
<evidence type="ECO:0000313" key="14">
    <source>
        <dbReference type="Proteomes" id="UP000193404"/>
    </source>
</evidence>
<dbReference type="AlphaFoldDB" id="A0A1W6K171"/>
<proteinExistence type="predicted"/>
<dbReference type="Pfam" id="PF01171">
    <property type="entry name" value="ATP_bind_3"/>
    <property type="match status" value="1"/>
</dbReference>
<dbReference type="PANTHER" id="PTHR11922:SF2">
    <property type="entry name" value="GMP SYNTHASE [GLUTAMINE-HYDROLYZING]"/>
    <property type="match status" value="1"/>
</dbReference>
<dbReference type="Gene3D" id="3.30.300.10">
    <property type="match status" value="1"/>
</dbReference>
<dbReference type="EC" id="6.3.5.2" evidence="3"/>
<dbReference type="GO" id="GO:0005829">
    <property type="term" value="C:cytosol"/>
    <property type="evidence" value="ECO:0007669"/>
    <property type="project" value="TreeGrafter"/>
</dbReference>
<comment type="catalytic activity">
    <reaction evidence="10">
        <text>XMP + L-glutamine + ATP + H2O = GMP + L-glutamate + AMP + diphosphate + 2 H(+)</text>
        <dbReference type="Rhea" id="RHEA:11680"/>
        <dbReference type="ChEBI" id="CHEBI:15377"/>
        <dbReference type="ChEBI" id="CHEBI:15378"/>
        <dbReference type="ChEBI" id="CHEBI:29985"/>
        <dbReference type="ChEBI" id="CHEBI:30616"/>
        <dbReference type="ChEBI" id="CHEBI:33019"/>
        <dbReference type="ChEBI" id="CHEBI:57464"/>
        <dbReference type="ChEBI" id="CHEBI:58115"/>
        <dbReference type="ChEBI" id="CHEBI:58359"/>
        <dbReference type="ChEBI" id="CHEBI:456215"/>
        <dbReference type="EC" id="6.3.5.2"/>
    </reaction>
</comment>
<keyword evidence="14" id="KW-1185">Reference proteome</keyword>
<evidence type="ECO:0000256" key="8">
    <source>
        <dbReference type="ARBA" id="ARBA00022840"/>
    </source>
</evidence>
<keyword evidence="8 11" id="KW-0067">ATP-binding</keyword>
<dbReference type="SUPFAM" id="SSF54810">
    <property type="entry name" value="GMP synthetase C-terminal dimerisation domain"/>
    <property type="match status" value="1"/>
</dbReference>
<evidence type="ECO:0000256" key="11">
    <source>
        <dbReference type="PROSITE-ProRule" id="PRU00886"/>
    </source>
</evidence>
<feature type="domain" description="GMPS ATP-PPase" evidence="12">
    <location>
        <begin position="2"/>
        <end position="188"/>
    </location>
</feature>
<evidence type="ECO:0000259" key="12">
    <source>
        <dbReference type="PROSITE" id="PS51553"/>
    </source>
</evidence>
<dbReference type="Pfam" id="PF00958">
    <property type="entry name" value="GMP_synt_C"/>
    <property type="match status" value="1"/>
</dbReference>
<dbReference type="UniPathway" id="UPA00189">
    <property type="reaction ID" value="UER00296"/>
</dbReference>
<keyword evidence="4" id="KW-0436">Ligase</keyword>
<evidence type="ECO:0000256" key="3">
    <source>
        <dbReference type="ARBA" id="ARBA00012746"/>
    </source>
</evidence>
<evidence type="ECO:0000256" key="1">
    <source>
        <dbReference type="ARBA" id="ARBA00002332"/>
    </source>
</evidence>
<gene>
    <name evidence="13" type="ORF">B6F84_09425</name>
</gene>
<evidence type="ECO:0000256" key="6">
    <source>
        <dbReference type="ARBA" id="ARBA00022749"/>
    </source>
</evidence>
<dbReference type="KEGG" id="aman:B6F84_09425"/>
<dbReference type="CDD" id="cd01997">
    <property type="entry name" value="GMP_synthase_C"/>
    <property type="match status" value="1"/>
</dbReference>
<protein>
    <recommendedName>
        <fullName evidence="3">GMP synthase (glutamine-hydrolyzing)</fullName>
        <ecNumber evidence="3">6.3.5.2</ecNumber>
    </recommendedName>
    <alternativeName>
        <fullName evidence="9">GMP synthetase</fullName>
    </alternativeName>
</protein>
<comment type="pathway">
    <text evidence="2">Purine metabolism; GMP biosynthesis; GMP from XMP (L-Gln route): step 1/1.</text>
</comment>
<evidence type="ECO:0000313" key="13">
    <source>
        <dbReference type="EMBL" id="ARM76222.1"/>
    </source>
</evidence>
<dbReference type="EMBL" id="CP020477">
    <property type="protein sequence ID" value="ARM76222.1"/>
    <property type="molecule type" value="Genomic_DNA"/>
</dbReference>
<reference evidence="13 14" key="1">
    <citation type="submission" date="2017-03" db="EMBL/GenBank/DDBJ databases">
        <title>Sulfur activation and transportation mechanism of thermophilic Archaea Acidianus manzaensis YN-25.</title>
        <authorList>
            <person name="Ma Y."/>
            <person name="Yang Y."/>
            <person name="Xia J."/>
        </authorList>
    </citation>
    <scope>NUCLEOTIDE SEQUENCE [LARGE SCALE GENOMIC DNA]</scope>
    <source>
        <strain evidence="13 14">YN-25</strain>
    </source>
</reference>
<dbReference type="PROSITE" id="PS51553">
    <property type="entry name" value="GMPS_ATP_PPASE"/>
    <property type="match status" value="1"/>
</dbReference>
<dbReference type="GeneID" id="41591143"/>
<dbReference type="Proteomes" id="UP000193404">
    <property type="component" value="Chromosome"/>
</dbReference>
<dbReference type="SUPFAM" id="SSF52402">
    <property type="entry name" value="Adenine nucleotide alpha hydrolases-like"/>
    <property type="match status" value="1"/>
</dbReference>
<evidence type="ECO:0000256" key="7">
    <source>
        <dbReference type="ARBA" id="ARBA00022755"/>
    </source>
</evidence>
<organism evidence="13 14">
    <name type="scientific">Acidianus manzaensis</name>
    <dbReference type="NCBI Taxonomy" id="282676"/>
    <lineage>
        <taxon>Archaea</taxon>
        <taxon>Thermoproteota</taxon>
        <taxon>Thermoprotei</taxon>
        <taxon>Sulfolobales</taxon>
        <taxon>Sulfolobaceae</taxon>
        <taxon>Acidianus</taxon>
    </lineage>
</organism>
<comment type="function">
    <text evidence="1">Catalyzes the synthesis of GMP from XMP.</text>
</comment>
<dbReference type="GO" id="GO:0003921">
    <property type="term" value="F:GMP synthase activity"/>
    <property type="evidence" value="ECO:0007669"/>
    <property type="project" value="InterPro"/>
</dbReference>
<dbReference type="Gene3D" id="3.40.50.620">
    <property type="entry name" value="HUPs"/>
    <property type="match status" value="1"/>
</dbReference>
<name>A0A1W6K171_9CREN</name>
<evidence type="ECO:0000256" key="9">
    <source>
        <dbReference type="ARBA" id="ARBA00030464"/>
    </source>
</evidence>
<dbReference type="PANTHER" id="PTHR11922">
    <property type="entry name" value="GMP SYNTHASE-RELATED"/>
    <property type="match status" value="1"/>
</dbReference>
<accession>A0A1W6K171</accession>
<dbReference type="InterPro" id="IPR025777">
    <property type="entry name" value="GMPS_ATP_PPase_dom"/>
</dbReference>
<keyword evidence="7 11" id="KW-0658">Purine biosynthesis</keyword>
<dbReference type="InterPro" id="IPR001674">
    <property type="entry name" value="GMP_synth_C"/>
</dbReference>
<dbReference type="GO" id="GO:0005524">
    <property type="term" value="F:ATP binding"/>
    <property type="evidence" value="ECO:0007669"/>
    <property type="project" value="UniProtKB-UniRule"/>
</dbReference>
<dbReference type="InterPro" id="IPR014729">
    <property type="entry name" value="Rossmann-like_a/b/a_fold"/>
</dbReference>
<evidence type="ECO:0000256" key="10">
    <source>
        <dbReference type="ARBA" id="ARBA00049404"/>
    </source>
</evidence>
<dbReference type="STRING" id="282676.B6F84_09425"/>
<evidence type="ECO:0000256" key="2">
    <source>
        <dbReference type="ARBA" id="ARBA00005153"/>
    </source>
</evidence>
<keyword evidence="5 11" id="KW-0547">Nucleotide-binding</keyword>
<sequence length="370" mass="41987">MFNPSEFIKEIEPQLIKFKDEKILAAISGGVDSTTAAVLMYKILGKNVIPVMIDTGFLRKNEANIVKNSLKDIIPIKIIDKSKEFISNLEGLEDAEEKRKKFRDLFYNTLSELIKEYKITYLVQGTIAADWIETQGGIKTQHNVLVQLGIDTEKTWGFKVIEPLADLYKNEVREVARYLGLPKEISERQPFPGPGLLVRIIGRVTKEKLEIEREANSIVEKYLDGKGYSQYFSAILESNKILDQTISADLGEKVFTYKNKATGVKGDVRSFGKIASIDSNCDYDKLRETVQKITKYDITHVLLKLKEKDQDLPYSIAIRAVITEDFMTADFAKIDKGILNKIADEIMDIPKVKEVLYDITSKPPATIEFE</sequence>
<evidence type="ECO:0000256" key="5">
    <source>
        <dbReference type="ARBA" id="ARBA00022741"/>
    </source>
</evidence>
<keyword evidence="6 11" id="KW-0332">GMP biosynthesis</keyword>